<dbReference type="PANTHER" id="PTHR43537">
    <property type="entry name" value="TRANSCRIPTIONAL REGULATOR, GNTR FAMILY"/>
    <property type="match status" value="1"/>
</dbReference>
<evidence type="ECO:0000256" key="2">
    <source>
        <dbReference type="ARBA" id="ARBA00023125"/>
    </source>
</evidence>
<dbReference type="Proteomes" id="UP001236559">
    <property type="component" value="Unassembled WGS sequence"/>
</dbReference>
<organism evidence="5 6">
    <name type="scientific">Peptoniphilus koenoeneniae</name>
    <dbReference type="NCBI Taxonomy" id="507751"/>
    <lineage>
        <taxon>Bacteria</taxon>
        <taxon>Bacillati</taxon>
        <taxon>Bacillota</taxon>
        <taxon>Tissierellia</taxon>
        <taxon>Tissierellales</taxon>
        <taxon>Peptoniphilaceae</taxon>
        <taxon>Peptoniphilus</taxon>
    </lineage>
</organism>
<dbReference type="SMART" id="SM00345">
    <property type="entry name" value="HTH_GNTR"/>
    <property type="match status" value="1"/>
</dbReference>
<dbReference type="Pfam" id="PF07729">
    <property type="entry name" value="FCD"/>
    <property type="match status" value="1"/>
</dbReference>
<keyword evidence="2 5" id="KW-0238">DNA-binding</keyword>
<reference evidence="5 6" key="1">
    <citation type="submission" date="2023-07" db="EMBL/GenBank/DDBJ databases">
        <title>Genomic Encyclopedia of Type Strains, Phase IV (KMG-IV): sequencing the most valuable type-strain genomes for metagenomic binning, comparative biology and taxonomic classification.</title>
        <authorList>
            <person name="Goeker M."/>
        </authorList>
    </citation>
    <scope>NUCLEOTIDE SEQUENCE [LARGE SCALE GENOMIC DNA]</scope>
    <source>
        <strain evidence="5 6">DSM 22616</strain>
    </source>
</reference>
<gene>
    <name evidence="5" type="ORF">J2S72_001689</name>
</gene>
<proteinExistence type="predicted"/>
<dbReference type="InterPro" id="IPR036390">
    <property type="entry name" value="WH_DNA-bd_sf"/>
</dbReference>
<dbReference type="PANTHER" id="PTHR43537:SF5">
    <property type="entry name" value="UXU OPERON TRANSCRIPTIONAL REGULATOR"/>
    <property type="match status" value="1"/>
</dbReference>
<comment type="caution">
    <text evidence="5">The sequence shown here is derived from an EMBL/GenBank/DDBJ whole genome shotgun (WGS) entry which is preliminary data.</text>
</comment>
<keyword evidence="1" id="KW-0805">Transcription regulation</keyword>
<name>A0ABU0AWK7_9FIRM</name>
<sequence>MEDKSIPELISQKIIKMIKDSNLKVDDKLPNEKELMELFKVSRNSLREALKILSSRNIIYIKQGSGTYVAEQTGISEDPLGLLFIKDRKKLVKDILDLRYILEPEIASLAAQNASPAQVEELEEILAKMEKQIKKKNDFLEYDQEFHGLIAKMTQNIIIAKLIPILNETIKVFSQEALTTEYENTLVSHEKLFNAIKDKKSNDAKEIMTYHILFNKERFSKERSDEF</sequence>
<dbReference type="InterPro" id="IPR000524">
    <property type="entry name" value="Tscrpt_reg_HTH_GntR"/>
</dbReference>
<dbReference type="InterPro" id="IPR008920">
    <property type="entry name" value="TF_FadR/GntR_C"/>
</dbReference>
<dbReference type="SUPFAM" id="SSF46785">
    <property type="entry name" value="Winged helix' DNA-binding domain"/>
    <property type="match status" value="1"/>
</dbReference>
<protein>
    <submittedName>
        <fullName evidence="5">DNA-binding FadR family transcriptional regulator</fullName>
    </submittedName>
</protein>
<dbReference type="InterPro" id="IPR036388">
    <property type="entry name" value="WH-like_DNA-bd_sf"/>
</dbReference>
<dbReference type="Gene3D" id="1.10.10.10">
    <property type="entry name" value="Winged helix-like DNA-binding domain superfamily/Winged helix DNA-binding domain"/>
    <property type="match status" value="1"/>
</dbReference>
<dbReference type="Pfam" id="PF00392">
    <property type="entry name" value="GntR"/>
    <property type="match status" value="1"/>
</dbReference>
<dbReference type="RefSeq" id="WP_023055309.1">
    <property type="nucleotide sequence ID" value="NZ_JAUSTN010000011.1"/>
</dbReference>
<evidence type="ECO:0000256" key="1">
    <source>
        <dbReference type="ARBA" id="ARBA00023015"/>
    </source>
</evidence>
<dbReference type="SMART" id="SM00895">
    <property type="entry name" value="FCD"/>
    <property type="match status" value="1"/>
</dbReference>
<dbReference type="SUPFAM" id="SSF48008">
    <property type="entry name" value="GntR ligand-binding domain-like"/>
    <property type="match status" value="1"/>
</dbReference>
<dbReference type="InterPro" id="IPR011711">
    <property type="entry name" value="GntR_C"/>
</dbReference>
<dbReference type="Gene3D" id="1.20.120.530">
    <property type="entry name" value="GntR ligand-binding domain-like"/>
    <property type="match status" value="1"/>
</dbReference>
<dbReference type="PRINTS" id="PR00035">
    <property type="entry name" value="HTHGNTR"/>
</dbReference>
<keyword evidence="3" id="KW-0804">Transcription</keyword>
<evidence type="ECO:0000313" key="5">
    <source>
        <dbReference type="EMBL" id="MDQ0275653.1"/>
    </source>
</evidence>
<accession>A0ABU0AWK7</accession>
<evidence type="ECO:0000259" key="4">
    <source>
        <dbReference type="PROSITE" id="PS50949"/>
    </source>
</evidence>
<dbReference type="EMBL" id="JAUSTN010000011">
    <property type="protein sequence ID" value="MDQ0275653.1"/>
    <property type="molecule type" value="Genomic_DNA"/>
</dbReference>
<keyword evidence="6" id="KW-1185">Reference proteome</keyword>
<dbReference type="CDD" id="cd07377">
    <property type="entry name" value="WHTH_GntR"/>
    <property type="match status" value="1"/>
</dbReference>
<evidence type="ECO:0000313" key="6">
    <source>
        <dbReference type="Proteomes" id="UP001236559"/>
    </source>
</evidence>
<dbReference type="GO" id="GO:0003677">
    <property type="term" value="F:DNA binding"/>
    <property type="evidence" value="ECO:0007669"/>
    <property type="project" value="UniProtKB-KW"/>
</dbReference>
<feature type="domain" description="HTH gntR-type" evidence="4">
    <location>
        <begin position="4"/>
        <end position="72"/>
    </location>
</feature>
<evidence type="ECO:0000256" key="3">
    <source>
        <dbReference type="ARBA" id="ARBA00023163"/>
    </source>
</evidence>
<dbReference type="PROSITE" id="PS50949">
    <property type="entry name" value="HTH_GNTR"/>
    <property type="match status" value="1"/>
</dbReference>